<comment type="caution">
    <text evidence="1">The sequence shown here is derived from an EMBL/GenBank/DDBJ whole genome shotgun (WGS) entry which is preliminary data.</text>
</comment>
<proteinExistence type="predicted"/>
<evidence type="ECO:0000313" key="2">
    <source>
        <dbReference type="Proteomes" id="UP000257706"/>
    </source>
</evidence>
<gene>
    <name evidence="1" type="ORF">DCK97_17720</name>
</gene>
<accession>A0A3B9IPX2</accession>
<dbReference type="AlphaFoldDB" id="A0A3B9IPX2"/>
<organism evidence="1 2">
    <name type="scientific">Tistrella mobilis</name>
    <dbReference type="NCBI Taxonomy" id="171437"/>
    <lineage>
        <taxon>Bacteria</taxon>
        <taxon>Pseudomonadati</taxon>
        <taxon>Pseudomonadota</taxon>
        <taxon>Alphaproteobacteria</taxon>
        <taxon>Geminicoccales</taxon>
        <taxon>Geminicoccaceae</taxon>
        <taxon>Tistrella</taxon>
    </lineage>
</organism>
<dbReference type="Proteomes" id="UP000257706">
    <property type="component" value="Unassembled WGS sequence"/>
</dbReference>
<reference evidence="1 2" key="1">
    <citation type="journal article" date="2018" name="Nat. Biotechnol.">
        <title>A standardized bacterial taxonomy based on genome phylogeny substantially revises the tree of life.</title>
        <authorList>
            <person name="Parks D.H."/>
            <person name="Chuvochina M."/>
            <person name="Waite D.W."/>
            <person name="Rinke C."/>
            <person name="Skarshewski A."/>
            <person name="Chaumeil P.A."/>
            <person name="Hugenholtz P."/>
        </authorList>
    </citation>
    <scope>NUCLEOTIDE SEQUENCE [LARGE SCALE GENOMIC DNA]</scope>
    <source>
        <strain evidence="1">UBA8739</strain>
    </source>
</reference>
<sequence>METVAAAGLEIYLYRSRIRQGECWSSVVAPGLWLGALAAGRVVVG</sequence>
<feature type="non-terminal residue" evidence="1">
    <location>
        <position position="45"/>
    </location>
</feature>
<dbReference type="EMBL" id="DMAI01000290">
    <property type="protein sequence ID" value="HAE49259.1"/>
    <property type="molecule type" value="Genomic_DNA"/>
</dbReference>
<name>A0A3B9IPX2_9PROT</name>
<protein>
    <submittedName>
        <fullName evidence="1">AraC family transcriptional regulator</fullName>
    </submittedName>
</protein>
<evidence type="ECO:0000313" key="1">
    <source>
        <dbReference type="EMBL" id="HAE49259.1"/>
    </source>
</evidence>